<name>A0A9Q4AQF2_9HYPH</name>
<protein>
    <submittedName>
        <fullName evidence="2">Uncharacterized protein</fullName>
    </submittedName>
</protein>
<comment type="caution">
    <text evidence="2">The sequence shown here is derived from an EMBL/GenBank/DDBJ whole genome shotgun (WGS) entry which is preliminary data.</text>
</comment>
<dbReference type="RefSeq" id="WP_254675684.1">
    <property type="nucleotide sequence ID" value="NZ_JAMWDU010000006.1"/>
</dbReference>
<proteinExistence type="predicted"/>
<feature type="region of interest" description="Disordered" evidence="1">
    <location>
        <begin position="26"/>
        <end position="51"/>
    </location>
</feature>
<evidence type="ECO:0000313" key="3">
    <source>
        <dbReference type="Proteomes" id="UP001060275"/>
    </source>
</evidence>
<dbReference type="Proteomes" id="UP001060275">
    <property type="component" value="Unassembled WGS sequence"/>
</dbReference>
<dbReference type="EMBL" id="JAMWDU010000006">
    <property type="protein sequence ID" value="MCP8888493.1"/>
    <property type="molecule type" value="Genomic_DNA"/>
</dbReference>
<sequence length="84" mass="8933">MTLRADHVALGAGVKTLTGADALAPLSLDALDPPPEEDEPPLEQAATSSVSATAAEAFKHRKFGKVKEAHNLWFGETHRRADSN</sequence>
<dbReference type="AlphaFoldDB" id="A0A9Q4AQF2"/>
<accession>A0A9Q4AQF2</accession>
<feature type="compositionally biased region" description="Low complexity" evidence="1">
    <location>
        <begin position="42"/>
        <end position="51"/>
    </location>
</feature>
<organism evidence="2 3">
    <name type="scientific">Devosia ureilytica</name>
    <dbReference type="NCBI Taxonomy" id="2952754"/>
    <lineage>
        <taxon>Bacteria</taxon>
        <taxon>Pseudomonadati</taxon>
        <taxon>Pseudomonadota</taxon>
        <taxon>Alphaproteobacteria</taxon>
        <taxon>Hyphomicrobiales</taxon>
        <taxon>Devosiaceae</taxon>
        <taxon>Devosia</taxon>
    </lineage>
</organism>
<reference evidence="2" key="1">
    <citation type="submission" date="2022-06" db="EMBL/GenBank/DDBJ databases">
        <title>Devosia sp. XJ19-45 genome assembly.</title>
        <authorList>
            <person name="Li B."/>
            <person name="Cai M."/>
            <person name="Nie G."/>
            <person name="Li W."/>
        </authorList>
    </citation>
    <scope>NUCLEOTIDE SEQUENCE</scope>
    <source>
        <strain evidence="2">XJ19-45</strain>
    </source>
</reference>
<gene>
    <name evidence="2" type="ORF">NF348_15370</name>
</gene>
<evidence type="ECO:0000256" key="1">
    <source>
        <dbReference type="SAM" id="MobiDB-lite"/>
    </source>
</evidence>
<keyword evidence="3" id="KW-1185">Reference proteome</keyword>
<evidence type="ECO:0000313" key="2">
    <source>
        <dbReference type="EMBL" id="MCP8888493.1"/>
    </source>
</evidence>